<evidence type="ECO:0000256" key="13">
    <source>
        <dbReference type="ARBA" id="ARBA00044893"/>
    </source>
</evidence>
<comment type="catalytic activity">
    <reaction evidence="12">
        <text>L-lysyl-L-alpha-amino acid(out) = L-lysyl-L-alpha-amino acid(in)</text>
        <dbReference type="Rhea" id="RHEA:79387"/>
        <dbReference type="ChEBI" id="CHEBI:229965"/>
    </reaction>
</comment>
<comment type="catalytic activity">
    <reaction evidence="9">
        <text>L-histidyl-glycine(out) = L-histidyl-glycine(in)</text>
        <dbReference type="Rhea" id="RHEA:79395"/>
        <dbReference type="ChEBI" id="CHEBI:229957"/>
    </reaction>
</comment>
<comment type="caution">
    <text evidence="27">The sequence shown here is derived from an EMBL/GenBank/DDBJ whole genome shotgun (WGS) entry which is preliminary data.</text>
</comment>
<evidence type="ECO:0000256" key="11">
    <source>
        <dbReference type="ARBA" id="ARBA00044884"/>
    </source>
</evidence>
<dbReference type="OMA" id="GCSPVLM"/>
<organism evidence="27 28">
    <name type="scientific">Cafeteria roenbergensis</name>
    <name type="common">Marine flagellate</name>
    <dbReference type="NCBI Taxonomy" id="33653"/>
    <lineage>
        <taxon>Eukaryota</taxon>
        <taxon>Sar</taxon>
        <taxon>Stramenopiles</taxon>
        <taxon>Bigyra</taxon>
        <taxon>Opalozoa</taxon>
        <taxon>Bicosoecida</taxon>
        <taxon>Cafeteriaceae</taxon>
        <taxon>Cafeteria</taxon>
    </lineage>
</organism>
<evidence type="ECO:0000256" key="17">
    <source>
        <dbReference type="ARBA" id="ARBA00044903"/>
    </source>
</evidence>
<sequence length="496" mass="50781">MVQPSERVRVSDWAAFVAVAVAFTYSFFQRAAPSSMAASLQQEFDVDGAQLGALSSAYFWPYLGMQFVLGYLFLRFGVDAVVCASMAIAATGSLVFALSESLGVAVLGRCLIGSGVAAAWLGVVTVAQGPAFEKAGLSTTVTGAGVLFGLAGALIAQTPLTSAIELFGFRPVLLWSTVAPAVVAAAFFVRALIGAGVCCRGVDAAKDRGAIQAVDGGRAPALDALLDGHETASDDAAAVEGLAETKPEAPPTVMAAYWAALRSPILLPVVLYGFGIAAPLLAFASLWATPFFEDVYDLDKPTASGVVSAFLVGWGVGGPALGWVVDRLGGGPRGAQWVMMLCPVVGGVALTPVLLADLPVWAAATLMAVAGLASCIAIVLAYTRLVIVRPEGRATAVAIVNAAMILAGASLQPAIGLVLDGVAGGRIHELPSGRKVYPPDAYRWALMVLPGCYVLSTLSFAVAWCVCGHGMARKEHGDGPTPPLLARPVVGGAGKP</sequence>
<keyword evidence="4 26" id="KW-0812">Transmembrane</keyword>
<evidence type="ECO:0000256" key="2">
    <source>
        <dbReference type="ARBA" id="ARBA00008335"/>
    </source>
</evidence>
<evidence type="ECO:0000256" key="1">
    <source>
        <dbReference type="ARBA" id="ARBA00004155"/>
    </source>
</evidence>
<feature type="transmembrane region" description="Helical" evidence="26">
    <location>
        <begin position="53"/>
        <end position="74"/>
    </location>
</feature>
<evidence type="ECO:0000256" key="8">
    <source>
        <dbReference type="ARBA" id="ARBA00044876"/>
    </source>
</evidence>
<comment type="catalytic activity">
    <reaction evidence="13">
        <text>L-alpha-aminoacyl-L-lysine(out) = L-alpha-aminoacyl-L-lysine(in)</text>
        <dbReference type="Rhea" id="RHEA:79383"/>
        <dbReference type="ChEBI" id="CHEBI:229966"/>
    </reaction>
</comment>
<comment type="catalytic activity">
    <reaction evidence="11">
        <text>L-alpha-aminoacyl-L-histidine(out) = L-alpha-aminoacyl-L-histidine(in)</text>
        <dbReference type="Rhea" id="RHEA:79375"/>
        <dbReference type="ChEBI" id="CHEBI:229967"/>
    </reaction>
</comment>
<evidence type="ECO:0000256" key="14">
    <source>
        <dbReference type="ARBA" id="ARBA00044898"/>
    </source>
</evidence>
<reference evidence="27 28" key="1">
    <citation type="submission" date="2019-07" db="EMBL/GenBank/DDBJ databases">
        <title>Genomes of Cafeteria roenbergensis.</title>
        <authorList>
            <person name="Fischer M.G."/>
            <person name="Hackl T."/>
            <person name="Roman M."/>
        </authorList>
    </citation>
    <scope>NUCLEOTIDE SEQUENCE [LARGE SCALE GENOMIC DNA]</scope>
    <source>
        <strain evidence="27 28">BVI</strain>
    </source>
</reference>
<gene>
    <name evidence="27" type="ORF">FNF29_08152</name>
</gene>
<evidence type="ECO:0000256" key="6">
    <source>
        <dbReference type="ARBA" id="ARBA00023136"/>
    </source>
</evidence>
<feature type="transmembrane region" description="Helical" evidence="26">
    <location>
        <begin position="265"/>
        <end position="287"/>
    </location>
</feature>
<name>A0A5A8C362_CAFRO</name>
<evidence type="ECO:0000313" key="27">
    <source>
        <dbReference type="EMBL" id="KAA0146281.1"/>
    </source>
</evidence>
<comment type="catalytic activity">
    <reaction evidence="16">
        <text>L-lysyl-L-lysine(out) = L-lysyl-L-lysine(in)</text>
        <dbReference type="Rhea" id="RHEA:79403"/>
        <dbReference type="ChEBI" id="CHEBI:229956"/>
    </reaction>
</comment>
<dbReference type="GO" id="GO:0022857">
    <property type="term" value="F:transmembrane transporter activity"/>
    <property type="evidence" value="ECO:0007669"/>
    <property type="project" value="InterPro"/>
</dbReference>
<evidence type="ECO:0000256" key="3">
    <source>
        <dbReference type="ARBA" id="ARBA00022448"/>
    </source>
</evidence>
<dbReference type="InterPro" id="IPR036259">
    <property type="entry name" value="MFS_trans_sf"/>
</dbReference>
<accession>A0A5A8C362</accession>
<dbReference type="InterPro" id="IPR011701">
    <property type="entry name" value="MFS"/>
</dbReference>
<dbReference type="PANTHER" id="PTHR23512">
    <property type="entry name" value="MAJOR FACILITATOR SUPERFAMILY DOMAIN-CONTAINING PROTEIN 1"/>
    <property type="match status" value="1"/>
</dbReference>
<keyword evidence="5 26" id="KW-1133">Transmembrane helix</keyword>
<comment type="catalytic activity">
    <reaction evidence="17">
        <text>L-arginyl-glycine(out) = L-arginyl-glycine(in)</text>
        <dbReference type="Rhea" id="RHEA:79391"/>
        <dbReference type="ChEBI" id="CHEBI:229955"/>
    </reaction>
</comment>
<dbReference type="Gene3D" id="1.20.1250.20">
    <property type="entry name" value="MFS general substrate transporter like domains"/>
    <property type="match status" value="2"/>
</dbReference>
<comment type="subunit">
    <text evidence="24">Homodimer. Interacts with lysosomal protein GLMP (via lumenal domain); the interaction starts while both proteins are still in the endoplasmic reticulum and is required for stabilization of MFSD1 in lysosomes but has no direct effect on its targeting to lysosomes or transporter activity.</text>
</comment>
<keyword evidence="6 26" id="KW-0472">Membrane</keyword>
<comment type="catalytic activity">
    <reaction evidence="14">
        <text>L-aspartyl-L-lysine(out) = L-aspartyl-L-lysine(in)</text>
        <dbReference type="Rhea" id="RHEA:79411"/>
        <dbReference type="ChEBI" id="CHEBI:229953"/>
    </reaction>
</comment>
<comment type="catalytic activity">
    <reaction evidence="10">
        <text>L-alpha-aminoacyl-L-arginine(out) = L-alpha-aminoacyl-L-arginine(in)</text>
        <dbReference type="Rhea" id="RHEA:79367"/>
        <dbReference type="ChEBI" id="CHEBI:229968"/>
    </reaction>
</comment>
<evidence type="ECO:0000256" key="24">
    <source>
        <dbReference type="ARBA" id="ARBA00046376"/>
    </source>
</evidence>
<feature type="transmembrane region" description="Helical" evidence="26">
    <location>
        <begin position="139"/>
        <end position="160"/>
    </location>
</feature>
<evidence type="ECO:0000256" key="20">
    <source>
        <dbReference type="ARBA" id="ARBA00044924"/>
    </source>
</evidence>
<feature type="transmembrane region" description="Helical" evidence="26">
    <location>
        <begin position="307"/>
        <end position="325"/>
    </location>
</feature>
<comment type="catalytic activity">
    <reaction evidence="19">
        <text>L-alanyl-L-lysine(out) = L-alanyl-L-lysine(in)</text>
        <dbReference type="Rhea" id="RHEA:79415"/>
        <dbReference type="ChEBI" id="CHEBI:192470"/>
    </reaction>
</comment>
<comment type="subcellular location">
    <subcellularLocation>
        <location evidence="1">Lysosome membrane</location>
        <topology evidence="1">Multi-pass membrane protein</topology>
    </subcellularLocation>
</comment>
<evidence type="ECO:0000256" key="9">
    <source>
        <dbReference type="ARBA" id="ARBA00044878"/>
    </source>
</evidence>
<dbReference type="InterPro" id="IPR052187">
    <property type="entry name" value="MFSD1"/>
</dbReference>
<feature type="transmembrane region" description="Helical" evidence="26">
    <location>
        <begin position="337"/>
        <end position="355"/>
    </location>
</feature>
<comment type="catalytic activity">
    <reaction evidence="18">
        <text>L-histidyl-L-alpha-amino acid(out) = L-histidyl-L-alpha-amino acid(in)</text>
        <dbReference type="Rhea" id="RHEA:79379"/>
        <dbReference type="ChEBI" id="CHEBI:229964"/>
    </reaction>
</comment>
<proteinExistence type="inferred from homology"/>
<evidence type="ECO:0000256" key="15">
    <source>
        <dbReference type="ARBA" id="ARBA00044899"/>
    </source>
</evidence>
<comment type="catalytic activity">
    <reaction evidence="15">
        <text>L-arginyl-L-alpha-amino acid(out) = L-arginyl-L-alpha-amino acid(in)</text>
        <dbReference type="Rhea" id="RHEA:79371"/>
        <dbReference type="ChEBI" id="CHEBI:84315"/>
    </reaction>
</comment>
<comment type="catalytic activity">
    <reaction evidence="8">
        <text>L-lysyl-L-alanine(out) = L-lysyl-L-alanine(in)</text>
        <dbReference type="Rhea" id="RHEA:79399"/>
        <dbReference type="ChEBI" id="CHEBI:229954"/>
    </reaction>
</comment>
<evidence type="ECO:0000256" key="23">
    <source>
        <dbReference type="ARBA" id="ARBA00045709"/>
    </source>
</evidence>
<keyword evidence="3" id="KW-0813">Transport</keyword>
<dbReference type="Pfam" id="PF07690">
    <property type="entry name" value="MFS_1"/>
    <property type="match status" value="1"/>
</dbReference>
<dbReference type="SUPFAM" id="SSF103473">
    <property type="entry name" value="MFS general substrate transporter"/>
    <property type="match status" value="1"/>
</dbReference>
<feature type="transmembrane region" description="Helical" evidence="26">
    <location>
        <begin position="444"/>
        <end position="466"/>
    </location>
</feature>
<feature type="transmembrane region" description="Helical" evidence="26">
    <location>
        <begin position="172"/>
        <end position="193"/>
    </location>
</feature>
<evidence type="ECO:0000313" key="28">
    <source>
        <dbReference type="Proteomes" id="UP000323011"/>
    </source>
</evidence>
<keyword evidence="28" id="KW-1185">Reference proteome</keyword>
<protein>
    <recommendedName>
        <fullName evidence="21">Lysosomal dipeptide transporter MFSD1</fullName>
    </recommendedName>
    <alternativeName>
        <fullName evidence="22">Major facilitator superfamily domain-containing protein 1</fullName>
    </alternativeName>
</protein>
<evidence type="ECO:0000256" key="26">
    <source>
        <dbReference type="SAM" id="Phobius"/>
    </source>
</evidence>
<feature type="transmembrane region" description="Helical" evidence="26">
    <location>
        <begin position="361"/>
        <end position="382"/>
    </location>
</feature>
<dbReference type="GO" id="GO:0005765">
    <property type="term" value="C:lysosomal membrane"/>
    <property type="evidence" value="ECO:0007669"/>
    <property type="project" value="UniProtKB-SubCell"/>
</dbReference>
<comment type="similarity">
    <text evidence="2">Belongs to the major facilitator superfamily.</text>
</comment>
<comment type="function">
    <text evidence="23">Lysosomal dipeptide uniporter that selectively exports lysine, arginine or histidine-containing dipeptides with a net positive charge from the lysosome lumen into the cytosol. Could play a role in a specific type of protein O-glycosylation indirectly regulating macrophages migration and tissue invasion. Also essential for liver homeostasis.</text>
</comment>
<feature type="transmembrane region" description="Helical" evidence="26">
    <location>
        <begin position="104"/>
        <end position="127"/>
    </location>
</feature>
<dbReference type="PANTHER" id="PTHR23512:SF3">
    <property type="entry name" value="MAJOR FACILITATOR SUPERFAMILY DOMAIN-CONTAINING PROTEIN 1"/>
    <property type="match status" value="1"/>
</dbReference>
<keyword evidence="7" id="KW-0458">Lysosome</keyword>
<evidence type="ECO:0000256" key="16">
    <source>
        <dbReference type="ARBA" id="ARBA00044900"/>
    </source>
</evidence>
<evidence type="ECO:0000256" key="5">
    <source>
        <dbReference type="ARBA" id="ARBA00022989"/>
    </source>
</evidence>
<evidence type="ECO:0000256" key="22">
    <source>
        <dbReference type="ARBA" id="ARBA00045018"/>
    </source>
</evidence>
<evidence type="ECO:0000256" key="4">
    <source>
        <dbReference type="ARBA" id="ARBA00022692"/>
    </source>
</evidence>
<comment type="catalytic activity">
    <reaction evidence="20">
        <text>L-lysyl-glycine(out) = L-lysyl-glycine(in)</text>
        <dbReference type="Rhea" id="RHEA:79407"/>
        <dbReference type="ChEBI" id="CHEBI:191202"/>
    </reaction>
</comment>
<evidence type="ECO:0000256" key="18">
    <source>
        <dbReference type="ARBA" id="ARBA00044912"/>
    </source>
</evidence>
<evidence type="ECO:0000256" key="25">
    <source>
        <dbReference type="SAM" id="MobiDB-lite"/>
    </source>
</evidence>
<dbReference type="AlphaFoldDB" id="A0A5A8C362"/>
<evidence type="ECO:0000256" key="19">
    <source>
        <dbReference type="ARBA" id="ARBA00044919"/>
    </source>
</evidence>
<feature type="transmembrane region" description="Helical" evidence="26">
    <location>
        <begin position="81"/>
        <end position="98"/>
    </location>
</feature>
<dbReference type="CDD" id="cd06174">
    <property type="entry name" value="MFS"/>
    <property type="match status" value="1"/>
</dbReference>
<evidence type="ECO:0000256" key="7">
    <source>
        <dbReference type="ARBA" id="ARBA00023228"/>
    </source>
</evidence>
<evidence type="ECO:0000256" key="21">
    <source>
        <dbReference type="ARBA" id="ARBA00044985"/>
    </source>
</evidence>
<dbReference type="Proteomes" id="UP000323011">
    <property type="component" value="Unassembled WGS sequence"/>
</dbReference>
<feature type="transmembrane region" description="Helical" evidence="26">
    <location>
        <begin position="394"/>
        <end position="415"/>
    </location>
</feature>
<evidence type="ECO:0000256" key="10">
    <source>
        <dbReference type="ARBA" id="ARBA00044881"/>
    </source>
</evidence>
<evidence type="ECO:0000256" key="12">
    <source>
        <dbReference type="ARBA" id="ARBA00044891"/>
    </source>
</evidence>
<feature type="region of interest" description="Disordered" evidence="25">
    <location>
        <begin position="474"/>
        <end position="496"/>
    </location>
</feature>
<dbReference type="EMBL" id="VLTN01000093">
    <property type="protein sequence ID" value="KAA0146281.1"/>
    <property type="molecule type" value="Genomic_DNA"/>
</dbReference>